<gene>
    <name evidence="1" type="ORF">LKD70_16400</name>
</gene>
<name>A0ABS8G4Y3_9FIRM</name>
<reference evidence="1 2" key="1">
    <citation type="submission" date="2021-10" db="EMBL/GenBank/DDBJ databases">
        <title>Anaerobic single-cell dispensing facilitates the cultivation of human gut bacteria.</title>
        <authorList>
            <person name="Afrizal A."/>
        </authorList>
    </citation>
    <scope>NUCLEOTIDE SEQUENCE [LARGE SCALE GENOMIC DNA]</scope>
    <source>
        <strain evidence="1 2">CLA-AA-H200</strain>
    </source>
</reference>
<comment type="caution">
    <text evidence="1">The sequence shown here is derived from an EMBL/GenBank/DDBJ whole genome shotgun (WGS) entry which is preliminary data.</text>
</comment>
<evidence type="ECO:0000313" key="2">
    <source>
        <dbReference type="Proteomes" id="UP001198151"/>
    </source>
</evidence>
<dbReference type="RefSeq" id="WP_227708955.1">
    <property type="nucleotide sequence ID" value="NZ_JAJEQX010000042.1"/>
</dbReference>
<dbReference type="Proteomes" id="UP001198151">
    <property type="component" value="Unassembled WGS sequence"/>
</dbReference>
<proteinExistence type="predicted"/>
<keyword evidence="2" id="KW-1185">Reference proteome</keyword>
<organism evidence="1 2">
    <name type="scientific">Ruminococcus turbiniformis</name>
    <dbReference type="NCBI Taxonomy" id="2881258"/>
    <lineage>
        <taxon>Bacteria</taxon>
        <taxon>Bacillati</taxon>
        <taxon>Bacillota</taxon>
        <taxon>Clostridia</taxon>
        <taxon>Eubacteriales</taxon>
        <taxon>Oscillospiraceae</taxon>
        <taxon>Ruminococcus</taxon>
    </lineage>
</organism>
<evidence type="ECO:0000313" key="1">
    <source>
        <dbReference type="EMBL" id="MCC2255974.1"/>
    </source>
</evidence>
<dbReference type="EMBL" id="JAJEQX010000042">
    <property type="protein sequence ID" value="MCC2255974.1"/>
    <property type="molecule type" value="Genomic_DNA"/>
</dbReference>
<accession>A0ABS8G4Y3</accession>
<sequence length="97" mass="11072">MTKIRIQCSNCGKVEITSPIPGVPDGMYFSGCRAVGDAFYCEDCVKTWAERNGDEFDRQYKDPKGMFVKWWNRTVDTQCKGKKIKAYRVVNGVYVEG</sequence>
<protein>
    <submittedName>
        <fullName evidence="1">Uncharacterized protein</fullName>
    </submittedName>
</protein>